<keyword evidence="3" id="KW-1185">Reference proteome</keyword>
<dbReference type="EMBL" id="MTYJ01000497">
    <property type="protein sequence ID" value="OWA54976.1"/>
    <property type="molecule type" value="Genomic_DNA"/>
</dbReference>
<feature type="compositionally biased region" description="Basic and acidic residues" evidence="1">
    <location>
        <begin position="1"/>
        <end position="24"/>
    </location>
</feature>
<dbReference type="Proteomes" id="UP000192578">
    <property type="component" value="Unassembled WGS sequence"/>
</dbReference>
<comment type="caution">
    <text evidence="2">The sequence shown here is derived from an EMBL/GenBank/DDBJ whole genome shotgun (WGS) entry which is preliminary data.</text>
</comment>
<accession>A0A9X6NLI9</accession>
<organism evidence="2 3">
    <name type="scientific">Hypsibius exemplaris</name>
    <name type="common">Freshwater tardigrade</name>
    <dbReference type="NCBI Taxonomy" id="2072580"/>
    <lineage>
        <taxon>Eukaryota</taxon>
        <taxon>Metazoa</taxon>
        <taxon>Ecdysozoa</taxon>
        <taxon>Tardigrada</taxon>
        <taxon>Eutardigrada</taxon>
        <taxon>Parachela</taxon>
        <taxon>Hypsibioidea</taxon>
        <taxon>Hypsibiidae</taxon>
        <taxon>Hypsibius</taxon>
    </lineage>
</organism>
<evidence type="ECO:0000256" key="1">
    <source>
        <dbReference type="SAM" id="MobiDB-lite"/>
    </source>
</evidence>
<feature type="region of interest" description="Disordered" evidence="1">
    <location>
        <begin position="1"/>
        <end position="32"/>
    </location>
</feature>
<reference evidence="3" key="1">
    <citation type="submission" date="2017-01" db="EMBL/GenBank/DDBJ databases">
        <title>Comparative genomics of anhydrobiosis in the tardigrade Hypsibius dujardini.</title>
        <authorList>
            <person name="Yoshida Y."/>
            <person name="Koutsovoulos G."/>
            <person name="Laetsch D."/>
            <person name="Stevens L."/>
            <person name="Kumar S."/>
            <person name="Horikawa D."/>
            <person name="Ishino K."/>
            <person name="Komine S."/>
            <person name="Tomita M."/>
            <person name="Blaxter M."/>
            <person name="Arakawa K."/>
        </authorList>
    </citation>
    <scope>NUCLEOTIDE SEQUENCE [LARGE SCALE GENOMIC DNA]</scope>
    <source>
        <strain evidence="3">Z151</strain>
    </source>
</reference>
<proteinExistence type="predicted"/>
<sequence length="90" mass="10037">MGKAKVDHTAEDKMGEDDGFKDPELGGFGDVDDLFADTRNNWARRRSSSTEEVVVKARPPPVTAAVGKYEKDPSVQKKTKDRDEEPGGWW</sequence>
<gene>
    <name evidence="2" type="ORF">BV898_19363</name>
</gene>
<feature type="compositionally biased region" description="Basic and acidic residues" evidence="1">
    <location>
        <begin position="68"/>
        <end position="90"/>
    </location>
</feature>
<protein>
    <submittedName>
        <fullName evidence="2">Uncharacterized protein</fullName>
    </submittedName>
</protein>
<evidence type="ECO:0000313" key="3">
    <source>
        <dbReference type="Proteomes" id="UP000192578"/>
    </source>
</evidence>
<name>A0A9X6NLI9_HYPEX</name>
<feature type="region of interest" description="Disordered" evidence="1">
    <location>
        <begin position="46"/>
        <end position="90"/>
    </location>
</feature>
<evidence type="ECO:0000313" key="2">
    <source>
        <dbReference type="EMBL" id="OWA54976.1"/>
    </source>
</evidence>
<dbReference type="AlphaFoldDB" id="A0A9X6NLI9"/>